<evidence type="ECO:0000256" key="1">
    <source>
        <dbReference type="ARBA" id="ARBA00004141"/>
    </source>
</evidence>
<evidence type="ECO:0000256" key="7">
    <source>
        <dbReference type="ARBA" id="ARBA00023136"/>
    </source>
</evidence>
<dbReference type="Gene3D" id="1.20.1530.20">
    <property type="match status" value="1"/>
</dbReference>
<feature type="transmembrane region" description="Helical" evidence="8">
    <location>
        <begin position="117"/>
        <end position="137"/>
    </location>
</feature>
<feature type="transmembrane region" description="Helical" evidence="8">
    <location>
        <begin position="298"/>
        <end position="323"/>
    </location>
</feature>
<dbReference type="Pfam" id="PF00999">
    <property type="entry name" value="Na_H_Exchanger"/>
    <property type="match status" value="1"/>
</dbReference>
<dbReference type="SUPFAM" id="SSF52402">
    <property type="entry name" value="Adenine nucleotide alpha hydrolases-like"/>
    <property type="match status" value="1"/>
</dbReference>
<evidence type="ECO:0000256" key="5">
    <source>
        <dbReference type="ARBA" id="ARBA00022989"/>
    </source>
</evidence>
<keyword evidence="5 8" id="KW-1133">Transmembrane helix</keyword>
<evidence type="ECO:0000256" key="8">
    <source>
        <dbReference type="SAM" id="Phobius"/>
    </source>
</evidence>
<dbReference type="InterPro" id="IPR006153">
    <property type="entry name" value="Cation/H_exchanger_TM"/>
</dbReference>
<comment type="subcellular location">
    <subcellularLocation>
        <location evidence="1">Membrane</location>
        <topology evidence="1">Multi-pass membrane protein</topology>
    </subcellularLocation>
</comment>
<evidence type="ECO:0000259" key="9">
    <source>
        <dbReference type="Pfam" id="PF00582"/>
    </source>
</evidence>
<keyword evidence="6" id="KW-0406">Ion transport</keyword>
<comment type="caution">
    <text evidence="11">The sequence shown here is derived from an EMBL/GenBank/DDBJ whole genome shotgun (WGS) entry which is preliminary data.</text>
</comment>
<evidence type="ECO:0000256" key="3">
    <source>
        <dbReference type="ARBA" id="ARBA00022449"/>
    </source>
</evidence>
<evidence type="ECO:0000256" key="2">
    <source>
        <dbReference type="ARBA" id="ARBA00022448"/>
    </source>
</evidence>
<feature type="transmembrane region" description="Helical" evidence="8">
    <location>
        <begin position="182"/>
        <end position="205"/>
    </location>
</feature>
<dbReference type="STRING" id="1129374.AJE_15399"/>
<dbReference type="PANTHER" id="PTHR43562">
    <property type="entry name" value="NAPA-TYPE SODIUM/HYDROGEN ANTIPORTER"/>
    <property type="match status" value="1"/>
</dbReference>
<dbReference type="AlphaFoldDB" id="H3ZI69"/>
<keyword evidence="12" id="KW-1185">Reference proteome</keyword>
<keyword evidence="2" id="KW-0813">Transport</keyword>
<proteinExistence type="predicted"/>
<feature type="transmembrane region" description="Helical" evidence="8">
    <location>
        <begin position="332"/>
        <end position="354"/>
    </location>
</feature>
<feature type="transmembrane region" description="Helical" evidence="8">
    <location>
        <begin position="217"/>
        <end position="236"/>
    </location>
</feature>
<dbReference type="GO" id="GO:1902600">
    <property type="term" value="P:proton transmembrane transport"/>
    <property type="evidence" value="ECO:0007669"/>
    <property type="project" value="InterPro"/>
</dbReference>
<dbReference type="Gene3D" id="3.40.50.620">
    <property type="entry name" value="HUPs"/>
    <property type="match status" value="1"/>
</dbReference>
<organism evidence="11 12">
    <name type="scientific">Alishewanella jeotgali KCTC 22429</name>
    <dbReference type="NCBI Taxonomy" id="1129374"/>
    <lineage>
        <taxon>Bacteria</taxon>
        <taxon>Pseudomonadati</taxon>
        <taxon>Pseudomonadota</taxon>
        <taxon>Gammaproteobacteria</taxon>
        <taxon>Alteromonadales</taxon>
        <taxon>Alteromonadaceae</taxon>
        <taxon>Alishewanella</taxon>
    </lineage>
</organism>
<feature type="transmembrane region" description="Helical" evidence="8">
    <location>
        <begin position="36"/>
        <end position="54"/>
    </location>
</feature>
<feature type="transmembrane region" description="Helical" evidence="8">
    <location>
        <begin position="6"/>
        <end position="29"/>
    </location>
</feature>
<dbReference type="PATRIC" id="fig|1129374.4.peg.3050"/>
<dbReference type="EMBL" id="AHTH01000049">
    <property type="protein sequence ID" value="EHR39711.1"/>
    <property type="molecule type" value="Genomic_DNA"/>
</dbReference>
<feature type="transmembrane region" description="Helical" evidence="8">
    <location>
        <begin position="360"/>
        <end position="380"/>
    </location>
</feature>
<dbReference type="RefSeq" id="WP_008951622.1">
    <property type="nucleotide sequence ID" value="NZ_AHTH01000049.1"/>
</dbReference>
<evidence type="ECO:0000256" key="6">
    <source>
        <dbReference type="ARBA" id="ARBA00023065"/>
    </source>
</evidence>
<dbReference type="GO" id="GO:0016020">
    <property type="term" value="C:membrane"/>
    <property type="evidence" value="ECO:0007669"/>
    <property type="project" value="UniProtKB-SubCell"/>
</dbReference>
<dbReference type="Pfam" id="PF00582">
    <property type="entry name" value="Usp"/>
    <property type="match status" value="1"/>
</dbReference>
<dbReference type="InterPro" id="IPR038770">
    <property type="entry name" value="Na+/solute_symporter_sf"/>
</dbReference>
<keyword evidence="3" id="KW-0050">Antiport</keyword>
<name>H3ZI69_9ALTE</name>
<dbReference type="GO" id="GO:0015297">
    <property type="term" value="F:antiporter activity"/>
    <property type="evidence" value="ECO:0007669"/>
    <property type="project" value="UniProtKB-KW"/>
</dbReference>
<reference evidence="11 12" key="1">
    <citation type="journal article" date="2012" name="J. Bacteriol.">
        <title>Genome Sequence of Extracellular-Protease-Producing Alishewanella jeotgali Isolated from Traditional Korean Fermented Seafood.</title>
        <authorList>
            <person name="Jung J."/>
            <person name="Chun J."/>
            <person name="Park W."/>
        </authorList>
    </citation>
    <scope>NUCLEOTIDE SEQUENCE [LARGE SCALE GENOMIC DNA]</scope>
    <source>
        <strain evidence="11 12">KCTC 22429</strain>
    </source>
</reference>
<accession>H3ZI69</accession>
<feature type="transmembrane region" description="Helical" evidence="8">
    <location>
        <begin position="91"/>
        <end position="111"/>
    </location>
</feature>
<evidence type="ECO:0000313" key="12">
    <source>
        <dbReference type="Proteomes" id="UP000012046"/>
    </source>
</evidence>
<evidence type="ECO:0000256" key="4">
    <source>
        <dbReference type="ARBA" id="ARBA00022692"/>
    </source>
</evidence>
<feature type="transmembrane region" description="Helical" evidence="8">
    <location>
        <begin position="149"/>
        <end position="170"/>
    </location>
</feature>
<evidence type="ECO:0000313" key="11">
    <source>
        <dbReference type="EMBL" id="EHR39711.1"/>
    </source>
</evidence>
<protein>
    <submittedName>
        <fullName evidence="11">Na+/H+ antiporter CPA2 family protein</fullName>
    </submittedName>
</protein>
<dbReference type="InterPro" id="IPR006016">
    <property type="entry name" value="UspA"/>
</dbReference>
<feature type="domain" description="Cation/H+ exchanger transmembrane" evidence="10">
    <location>
        <begin position="20"/>
        <end position="379"/>
    </location>
</feature>
<feature type="transmembrane region" description="Helical" evidence="8">
    <location>
        <begin position="60"/>
        <end position="79"/>
    </location>
</feature>
<dbReference type="eggNOG" id="COG0475">
    <property type="taxonomic scope" value="Bacteria"/>
</dbReference>
<keyword evidence="7 8" id="KW-0472">Membrane</keyword>
<dbReference type="Proteomes" id="UP000012046">
    <property type="component" value="Unassembled WGS sequence"/>
</dbReference>
<feature type="domain" description="UspA" evidence="9">
    <location>
        <begin position="402"/>
        <end position="519"/>
    </location>
</feature>
<dbReference type="InterPro" id="IPR014729">
    <property type="entry name" value="Rossmann-like_a/b/a_fold"/>
</dbReference>
<evidence type="ECO:0000259" key="10">
    <source>
        <dbReference type="Pfam" id="PF00999"/>
    </source>
</evidence>
<gene>
    <name evidence="11" type="ORF">AJE_15399</name>
</gene>
<dbReference type="PANTHER" id="PTHR43562:SF4">
    <property type="entry name" value="NA(+)_H(+) ANTIPORTER NHAS5"/>
    <property type="match status" value="1"/>
</dbReference>
<keyword evidence="4 8" id="KW-0812">Transmembrane</keyword>
<feature type="transmembrane region" description="Helical" evidence="8">
    <location>
        <begin position="272"/>
        <end position="292"/>
    </location>
</feature>
<sequence>MSELFPIANPVVVFAIVASLILICPILLARYRLPGMLGLLFAGALLGPNALNVLARDQSFVLFGTVGLLYIMFIAALEIDMQQLKRSKSHTLLFGLFTFAIPQATGTAVGLLLGFDWLAAILLASMFASHTLLAYPIASRLGISRNPAVTTAVGGTIITDTLALLVLAVIATMAKGELSEHYWLQLGISLSLYILLILVLLPRLARWFFRSVGGDGVAEFVFVLATVFICASFSHLAGAEPIIGAFLAGLALNRIIPHNSTLMNRLQFTGEAIFIPFFLLSVGMLLDVGIFFASLRAWVIAFAMVATVILTKWAAAELCRLFLGYSKPQARVVFGLSVAQAAATLAATMVGYEIGLFDEAVVNGAILMILVTCFLAPWLVDRYGRKIALSSQQQPEESLAEQRIMVALAPQQQMEPFLQLAKWLRAPGARQPVYAMTVVEEQRDHSLPLQQAASRLEQAVSYLAAANIPAQAKTRLDLNISDGILRSRRELNATEVIVGWSEHSSTAELLFGSMLSRLLADPGYTLLVKRQLSPLQHGQRLFWLIPPNAEKEAGFAEARELVQRLAQQLSLTVQLCCQDNQVAAIKAALNKANISGYITAPQYQLLPDQLHKLAPTGDLLVLYGVRQGGLAWDADLPRLQQRLSQALPHTNLLVIYPAERQDPIVTATVAIA</sequence>